<dbReference type="SUPFAM" id="SSF52540">
    <property type="entry name" value="P-loop containing nucleoside triphosphate hydrolases"/>
    <property type="match status" value="1"/>
</dbReference>
<evidence type="ECO:0000313" key="13">
    <source>
        <dbReference type="EMBL" id="TKK66154.1"/>
    </source>
</evidence>
<dbReference type="FunFam" id="3.40.50.300:FF:000527">
    <property type="entry name" value="Tyrosine-protein kinase etk"/>
    <property type="match status" value="1"/>
</dbReference>
<keyword evidence="8" id="KW-0829">Tyrosine-protein kinase</keyword>
<dbReference type="PANTHER" id="PTHR32309">
    <property type="entry name" value="TYROSINE-PROTEIN KINASE"/>
    <property type="match status" value="1"/>
</dbReference>
<evidence type="ECO:0000256" key="7">
    <source>
        <dbReference type="ARBA" id="ARBA00022840"/>
    </source>
</evidence>
<comment type="caution">
    <text evidence="13">The sequence shown here is derived from an EMBL/GenBank/DDBJ whole genome shotgun (WGS) entry which is preliminary data.</text>
</comment>
<dbReference type="GO" id="GO:0042802">
    <property type="term" value="F:identical protein binding"/>
    <property type="evidence" value="ECO:0007669"/>
    <property type="project" value="UniProtKB-ARBA"/>
</dbReference>
<evidence type="ECO:0000256" key="9">
    <source>
        <dbReference type="ARBA" id="ARBA00051245"/>
    </source>
</evidence>
<evidence type="ECO:0000256" key="2">
    <source>
        <dbReference type="ARBA" id="ARBA00008883"/>
    </source>
</evidence>
<protein>
    <recommendedName>
        <fullName evidence="3">non-specific protein-tyrosine kinase</fullName>
        <ecNumber evidence="3">2.7.10.2</ecNumber>
    </recommendedName>
</protein>
<dbReference type="InterPro" id="IPR025669">
    <property type="entry name" value="AAA_dom"/>
</dbReference>
<evidence type="ECO:0000259" key="11">
    <source>
        <dbReference type="Pfam" id="PF13614"/>
    </source>
</evidence>
<comment type="catalytic activity">
    <reaction evidence="9">
        <text>L-tyrosyl-[protein] + ATP = O-phospho-L-tyrosyl-[protein] + ADP + H(+)</text>
        <dbReference type="Rhea" id="RHEA:10596"/>
        <dbReference type="Rhea" id="RHEA-COMP:10136"/>
        <dbReference type="Rhea" id="RHEA-COMP:20101"/>
        <dbReference type="ChEBI" id="CHEBI:15378"/>
        <dbReference type="ChEBI" id="CHEBI:30616"/>
        <dbReference type="ChEBI" id="CHEBI:46858"/>
        <dbReference type="ChEBI" id="CHEBI:61978"/>
        <dbReference type="ChEBI" id="CHEBI:456216"/>
        <dbReference type="EC" id="2.7.10.2"/>
    </reaction>
</comment>
<dbReference type="AlphaFoldDB" id="A0A4U3KWV5"/>
<keyword evidence="5" id="KW-0547">Nucleotide-binding</keyword>
<dbReference type="GO" id="GO:0005524">
    <property type="term" value="F:ATP binding"/>
    <property type="evidence" value="ECO:0007669"/>
    <property type="project" value="UniProtKB-KW"/>
</dbReference>
<keyword evidence="10" id="KW-0812">Transmembrane</keyword>
<dbReference type="EMBL" id="SZQL01000016">
    <property type="protein sequence ID" value="TKK66154.1"/>
    <property type="molecule type" value="Genomic_DNA"/>
</dbReference>
<evidence type="ECO:0000259" key="12">
    <source>
        <dbReference type="Pfam" id="PF13807"/>
    </source>
</evidence>
<dbReference type="InterPro" id="IPR027417">
    <property type="entry name" value="P-loop_NTPase"/>
</dbReference>
<accession>A0A4U3KWV5</accession>
<dbReference type="Pfam" id="PF13807">
    <property type="entry name" value="GNVR"/>
    <property type="match status" value="1"/>
</dbReference>
<dbReference type="EC" id="2.7.10.2" evidence="3"/>
<organism evidence="13 14">
    <name type="scientific">Ilyomonas limi</name>
    <dbReference type="NCBI Taxonomy" id="2575867"/>
    <lineage>
        <taxon>Bacteria</taxon>
        <taxon>Pseudomonadati</taxon>
        <taxon>Bacteroidota</taxon>
        <taxon>Chitinophagia</taxon>
        <taxon>Chitinophagales</taxon>
        <taxon>Chitinophagaceae</taxon>
        <taxon>Ilyomonas</taxon>
    </lineage>
</organism>
<evidence type="ECO:0000256" key="10">
    <source>
        <dbReference type="SAM" id="Phobius"/>
    </source>
</evidence>
<keyword evidence="10" id="KW-0472">Membrane</keyword>
<dbReference type="NCBIfam" id="TIGR01007">
    <property type="entry name" value="eps_fam"/>
    <property type="match status" value="1"/>
</dbReference>
<evidence type="ECO:0000256" key="4">
    <source>
        <dbReference type="ARBA" id="ARBA00022679"/>
    </source>
</evidence>
<keyword evidence="10" id="KW-1133">Transmembrane helix</keyword>
<evidence type="ECO:0000256" key="6">
    <source>
        <dbReference type="ARBA" id="ARBA00022777"/>
    </source>
</evidence>
<dbReference type="RefSeq" id="WP_137263211.1">
    <property type="nucleotide sequence ID" value="NZ_SZQL01000016.1"/>
</dbReference>
<proteinExistence type="inferred from homology"/>
<reference evidence="13 14" key="1">
    <citation type="submission" date="2019-05" db="EMBL/GenBank/DDBJ databases">
        <title>Panacibacter sp. strain 17mud1-8 Genome sequencing and assembly.</title>
        <authorList>
            <person name="Chhetri G."/>
        </authorList>
    </citation>
    <scope>NUCLEOTIDE SEQUENCE [LARGE SCALE GENOMIC DNA]</scope>
    <source>
        <strain evidence="13 14">17mud1-8</strain>
    </source>
</reference>
<feature type="domain" description="AAA" evidence="11">
    <location>
        <begin position="591"/>
        <end position="721"/>
    </location>
</feature>
<dbReference type="Proteomes" id="UP000305848">
    <property type="component" value="Unassembled WGS sequence"/>
</dbReference>
<dbReference type="OrthoDB" id="9794577at2"/>
<keyword evidence="6 13" id="KW-0418">Kinase</keyword>
<gene>
    <name evidence="13" type="ORF">FC093_18045</name>
</gene>
<dbReference type="CDD" id="cd05387">
    <property type="entry name" value="BY-kinase"/>
    <property type="match status" value="1"/>
</dbReference>
<dbReference type="GO" id="GO:0005886">
    <property type="term" value="C:plasma membrane"/>
    <property type="evidence" value="ECO:0007669"/>
    <property type="project" value="UniProtKB-ARBA"/>
</dbReference>
<dbReference type="InterPro" id="IPR050445">
    <property type="entry name" value="Bact_polysacc_biosynth/exp"/>
</dbReference>
<feature type="transmembrane region" description="Helical" evidence="10">
    <location>
        <begin position="32"/>
        <end position="54"/>
    </location>
</feature>
<dbReference type="InterPro" id="IPR005702">
    <property type="entry name" value="Wzc-like_C"/>
</dbReference>
<evidence type="ECO:0000256" key="3">
    <source>
        <dbReference type="ARBA" id="ARBA00011903"/>
    </source>
</evidence>
<feature type="domain" description="Tyrosine-protein kinase G-rich" evidence="12">
    <location>
        <begin position="449"/>
        <end position="526"/>
    </location>
</feature>
<evidence type="ECO:0000256" key="5">
    <source>
        <dbReference type="ARBA" id="ARBA00022741"/>
    </source>
</evidence>
<comment type="similarity">
    <text evidence="1">Belongs to the CpsD/CapB family.</text>
</comment>
<name>A0A4U3KWV5_9BACT</name>
<dbReference type="PANTHER" id="PTHR32309:SF13">
    <property type="entry name" value="FERRIC ENTEROBACTIN TRANSPORT PROTEIN FEPE"/>
    <property type="match status" value="1"/>
</dbReference>
<sequence length="796" mass="89244">MIRENNNAELVAKERSSDVDLKFIVGKALGNWYWFVLSVIVFVALGVVFMLVVTPKFNVAAKVMVTGPNPRLPSGSTDEAMLLSDIKSFSDVNYSNVNNELQVLHSRTLIMQTVRDMQLNVTYWQKDGLVYREAYKRSPFFITLLELKSGPVYMLYDPQSYEITIDKDKVNFEDQNTDSTFSAHFGDTLKFTYGTWVLQKNPVVQADPEGEYALKVGSYGGAFNAYNANIIAIVTTTGVTTIDLTLSSPVKEKGEDILSHLINLYVQSDIDHNNKIADSTIAFIDSRIVGVAEDLNNIETNIERFKKNNSIADLTEQGKALLTNSIATNKALDEQQVQISVVKDLENYLEDQSNNTRVMPTTAPIKDPAFLSLLEKYNGLQLDRQKMLATSTESNPAIQTLDLQAAQLRDDLLHLLKSYEKGLVTSRNDLSRQTGNLFSDIQKVPTQEKLYLDMARQQNVLQALYTYLLQTREQTAVSKSNSISPIRIVDAPQSDPAPYFPDSTIVMLAAILLGLLFPAGTIFIKELLNTKVLTTDDIEDATEVPVVAQISHNTNKKAMLVVTKDARTQIAEQFRTLRTNLQYLITGANEKVILFTSSMSGEGKSFMVINLGSALALSGKKVLLMEMDLRKPKLSADLKLSNEPGVTNYIISDLKLSDVIRPSGIHENCWVLGSGDVPPNPSELINNEKVKKLFAEARQQFDYIIVDTPPVGLVTDAQLISRYADLTLYVIRQRFTAKRQVSIAEQLAATNKMPKLNIILNDMRKIPGYHFGTSKYERNYYEEAKKPFYKKIFRFS</sequence>
<evidence type="ECO:0000256" key="1">
    <source>
        <dbReference type="ARBA" id="ARBA00007316"/>
    </source>
</evidence>
<comment type="similarity">
    <text evidence="2">Belongs to the etk/wzc family.</text>
</comment>
<keyword evidence="14" id="KW-1185">Reference proteome</keyword>
<dbReference type="Pfam" id="PF13614">
    <property type="entry name" value="AAA_31"/>
    <property type="match status" value="1"/>
</dbReference>
<evidence type="ECO:0000256" key="8">
    <source>
        <dbReference type="ARBA" id="ARBA00023137"/>
    </source>
</evidence>
<dbReference type="InterPro" id="IPR032807">
    <property type="entry name" value="GNVR"/>
</dbReference>
<keyword evidence="7" id="KW-0067">ATP-binding</keyword>
<dbReference type="GO" id="GO:0004715">
    <property type="term" value="F:non-membrane spanning protein tyrosine kinase activity"/>
    <property type="evidence" value="ECO:0007669"/>
    <property type="project" value="UniProtKB-EC"/>
</dbReference>
<evidence type="ECO:0000313" key="14">
    <source>
        <dbReference type="Proteomes" id="UP000305848"/>
    </source>
</evidence>
<dbReference type="Gene3D" id="3.40.50.300">
    <property type="entry name" value="P-loop containing nucleotide triphosphate hydrolases"/>
    <property type="match status" value="1"/>
</dbReference>
<keyword evidence="4 13" id="KW-0808">Transferase</keyword>